<dbReference type="EMBL" id="LLXH01000708">
    <property type="protein sequence ID" value="PKC63713.1"/>
    <property type="molecule type" value="Genomic_DNA"/>
</dbReference>
<evidence type="ECO:0000313" key="4">
    <source>
        <dbReference type="Proteomes" id="UP000232688"/>
    </source>
</evidence>
<evidence type="ECO:0000313" key="5">
    <source>
        <dbReference type="Proteomes" id="UP000232722"/>
    </source>
</evidence>
<protein>
    <submittedName>
        <fullName evidence="2">Uncharacterized protein</fullName>
    </submittedName>
</protein>
<comment type="caution">
    <text evidence="2">The sequence shown here is derived from an EMBL/GenBank/DDBJ whole genome shotgun (WGS) entry which is preliminary data.</text>
</comment>
<reference evidence="3 4" key="3">
    <citation type="submission" date="2017-10" db="EMBL/GenBank/DDBJ databases">
        <title>Extensive intraspecific genome diversity in a model arbuscular mycorrhizal fungus.</title>
        <authorList>
            <person name="Chen E.C.H."/>
            <person name="Morin E."/>
            <person name="Baudet D."/>
            <person name="Noel J."/>
            <person name="Ndikumana S."/>
            <person name="Charron P."/>
            <person name="St-Onge C."/>
            <person name="Giorgi J."/>
            <person name="Grigoriev I.V."/>
            <person name="Roux C."/>
            <person name="Martin F.M."/>
            <person name="Corradi N."/>
        </authorList>
    </citation>
    <scope>NUCLEOTIDE SEQUENCE [LARGE SCALE GENOMIC DNA]</scope>
    <source>
        <strain evidence="3 4">A1</strain>
    </source>
</reference>
<accession>A0A2N0PJU1</accession>
<reference evidence="2 5" key="2">
    <citation type="submission" date="2017-09" db="EMBL/GenBank/DDBJ databases">
        <title>Extensive intraspecific genome diversity in a model arbuscular mycorrhizal fungus.</title>
        <authorList>
            <person name="Chen E.C."/>
            <person name="Morin E."/>
            <person name="Beaudet D."/>
            <person name="Noel J."/>
            <person name="Ndikumana S."/>
            <person name="Charron P."/>
            <person name="St-Onge C."/>
            <person name="Giorgi J."/>
            <person name="Grigoriev I.V."/>
            <person name="Roux C."/>
            <person name="Martin F.M."/>
            <person name="Corradi N."/>
        </authorList>
    </citation>
    <scope>NUCLEOTIDE SEQUENCE [LARGE SCALE GENOMIC DNA]</scope>
    <source>
        <strain evidence="2 5">A5</strain>
    </source>
</reference>
<sequence>MQNTEILEKFEDMKKNMADGSLTNGLVIQDLENRIRNLEANVTAKKRIILEKNSETQKKKKCLNKKRKRARPQHAKNGMITEPAIDMIDYKDKDRLEKYFADKSRDITFYDVPAYWSDDEILALINENVGSVEYMRSK</sequence>
<evidence type="ECO:0000313" key="2">
    <source>
        <dbReference type="EMBL" id="PKC07101.1"/>
    </source>
</evidence>
<reference evidence="3 4" key="4">
    <citation type="submission" date="2017-10" db="EMBL/GenBank/DDBJ databases">
        <title>Genome analyses suggest a sexual origin of heterokaryosis in a supposedly ancient asexual fungus.</title>
        <authorList>
            <person name="Corradi N."/>
            <person name="Sedzielewska K."/>
            <person name="Noel J."/>
            <person name="Charron P."/>
            <person name="Farinelli L."/>
            <person name="Marton T."/>
            <person name="Kruger M."/>
            <person name="Pelin A."/>
            <person name="Brachmann A."/>
            <person name="Corradi N."/>
        </authorList>
    </citation>
    <scope>NUCLEOTIDE SEQUENCE [LARGE SCALE GENOMIC DNA]</scope>
    <source>
        <strain evidence="3 4">A1</strain>
    </source>
</reference>
<dbReference type="VEuPathDB" id="FungiDB:RhiirFUN_000775"/>
<feature type="compositionally biased region" description="Basic residues" evidence="1">
    <location>
        <begin position="59"/>
        <end position="74"/>
    </location>
</feature>
<dbReference type="Proteomes" id="UP000232722">
    <property type="component" value="Unassembled WGS sequence"/>
</dbReference>
<organism evidence="2 5">
    <name type="scientific">Rhizophagus irregularis</name>
    <dbReference type="NCBI Taxonomy" id="588596"/>
    <lineage>
        <taxon>Eukaryota</taxon>
        <taxon>Fungi</taxon>
        <taxon>Fungi incertae sedis</taxon>
        <taxon>Mucoromycota</taxon>
        <taxon>Glomeromycotina</taxon>
        <taxon>Glomeromycetes</taxon>
        <taxon>Glomerales</taxon>
        <taxon>Glomeraceae</taxon>
        <taxon>Rhizophagus</taxon>
    </lineage>
</organism>
<gene>
    <name evidence="3" type="ORF">RhiirA1_537570</name>
    <name evidence="2" type="ORF">RhiirA5_500890</name>
</gene>
<feature type="region of interest" description="Disordered" evidence="1">
    <location>
        <begin position="59"/>
        <end position="78"/>
    </location>
</feature>
<dbReference type="AlphaFoldDB" id="A0A2N0PJU1"/>
<evidence type="ECO:0000256" key="1">
    <source>
        <dbReference type="SAM" id="MobiDB-lite"/>
    </source>
</evidence>
<dbReference type="EMBL" id="LLXJ01000677">
    <property type="protein sequence ID" value="PKC07101.1"/>
    <property type="molecule type" value="Genomic_DNA"/>
</dbReference>
<reference evidence="2 5" key="1">
    <citation type="submission" date="2016-04" db="EMBL/GenBank/DDBJ databases">
        <title>Genome analyses suggest a sexual origin of heterokaryosis in a supposedly ancient asexual fungus.</title>
        <authorList>
            <person name="Ropars J."/>
            <person name="Sedzielewska K."/>
            <person name="Noel J."/>
            <person name="Charron P."/>
            <person name="Farinelli L."/>
            <person name="Marton T."/>
            <person name="Kruger M."/>
            <person name="Pelin A."/>
            <person name="Brachmann A."/>
            <person name="Corradi N."/>
        </authorList>
    </citation>
    <scope>NUCLEOTIDE SEQUENCE [LARGE SCALE GENOMIC DNA]</scope>
    <source>
        <strain evidence="2 5">A5</strain>
    </source>
</reference>
<name>A0A2N0PJU1_9GLOM</name>
<proteinExistence type="predicted"/>
<dbReference type="VEuPathDB" id="FungiDB:RhiirA1_537570"/>
<dbReference type="Proteomes" id="UP000232688">
    <property type="component" value="Unassembled WGS sequence"/>
</dbReference>
<evidence type="ECO:0000313" key="3">
    <source>
        <dbReference type="EMBL" id="PKC63713.1"/>
    </source>
</evidence>